<feature type="domain" description="Major facilitator superfamily (MFS) profile" evidence="8">
    <location>
        <begin position="34"/>
        <end position="411"/>
    </location>
</feature>
<proteinExistence type="predicted"/>
<evidence type="ECO:0000256" key="6">
    <source>
        <dbReference type="ARBA" id="ARBA00023136"/>
    </source>
</evidence>
<evidence type="ECO:0000256" key="7">
    <source>
        <dbReference type="SAM" id="Phobius"/>
    </source>
</evidence>
<dbReference type="InterPro" id="IPR020846">
    <property type="entry name" value="MFS_dom"/>
</dbReference>
<dbReference type="PANTHER" id="PTHR23517:SF3">
    <property type="entry name" value="INTEGRAL MEMBRANE TRANSPORT PROTEIN"/>
    <property type="match status" value="1"/>
</dbReference>
<feature type="transmembrane region" description="Helical" evidence="7">
    <location>
        <begin position="300"/>
        <end position="318"/>
    </location>
</feature>
<dbReference type="InterPro" id="IPR050171">
    <property type="entry name" value="MFS_Transporters"/>
</dbReference>
<evidence type="ECO:0000256" key="3">
    <source>
        <dbReference type="ARBA" id="ARBA00022475"/>
    </source>
</evidence>
<dbReference type="PROSITE" id="PS50850">
    <property type="entry name" value="MFS"/>
    <property type="match status" value="1"/>
</dbReference>
<feature type="transmembrane region" description="Helical" evidence="7">
    <location>
        <begin position="159"/>
        <end position="182"/>
    </location>
</feature>
<evidence type="ECO:0000256" key="5">
    <source>
        <dbReference type="ARBA" id="ARBA00022989"/>
    </source>
</evidence>
<dbReference type="Proteomes" id="UP000064189">
    <property type="component" value="Unassembled WGS sequence"/>
</dbReference>
<dbReference type="SUPFAM" id="SSF103473">
    <property type="entry name" value="MFS general substrate transporter"/>
    <property type="match status" value="1"/>
</dbReference>
<accession>A0A120GQT2</accession>
<feature type="transmembrane region" description="Helical" evidence="7">
    <location>
        <begin position="386"/>
        <end position="407"/>
    </location>
</feature>
<dbReference type="GO" id="GO:0005886">
    <property type="term" value="C:plasma membrane"/>
    <property type="evidence" value="ECO:0007669"/>
    <property type="project" value="UniProtKB-SubCell"/>
</dbReference>
<feature type="transmembrane region" description="Helical" evidence="7">
    <location>
        <begin position="324"/>
        <end position="346"/>
    </location>
</feature>
<keyword evidence="4 7" id="KW-0812">Transmembrane</keyword>
<keyword evidence="5 7" id="KW-1133">Transmembrane helix</keyword>
<reference evidence="9 10" key="1">
    <citation type="submission" date="2015-11" db="EMBL/GenBank/DDBJ databases">
        <title>Genome Sequence of Bacillus simplex strain VanAntwerpen2.</title>
        <authorList>
            <person name="Couger M.B."/>
        </authorList>
    </citation>
    <scope>NUCLEOTIDE SEQUENCE [LARGE SCALE GENOMIC DNA]</scope>
    <source>
        <strain evidence="9 10">VanAntwerpen02</strain>
    </source>
</reference>
<dbReference type="InterPro" id="IPR036259">
    <property type="entry name" value="MFS_trans_sf"/>
</dbReference>
<protein>
    <recommendedName>
        <fullName evidence="8">Major facilitator superfamily (MFS) profile domain-containing protein</fullName>
    </recommendedName>
</protein>
<evidence type="ECO:0000259" key="8">
    <source>
        <dbReference type="PROSITE" id="PS50850"/>
    </source>
</evidence>
<feature type="transmembrane region" description="Helical" evidence="7">
    <location>
        <begin position="188"/>
        <end position="211"/>
    </location>
</feature>
<dbReference type="Pfam" id="PF07690">
    <property type="entry name" value="MFS_1"/>
    <property type="match status" value="2"/>
</dbReference>
<feature type="transmembrane region" description="Helical" evidence="7">
    <location>
        <begin position="358"/>
        <end position="380"/>
    </location>
</feature>
<dbReference type="Gene3D" id="1.20.1250.20">
    <property type="entry name" value="MFS general substrate transporter like domains"/>
    <property type="match status" value="1"/>
</dbReference>
<feature type="transmembrane region" description="Helical" evidence="7">
    <location>
        <begin position="35"/>
        <end position="56"/>
    </location>
</feature>
<keyword evidence="10" id="KW-1185">Reference proteome</keyword>
<evidence type="ECO:0000256" key="1">
    <source>
        <dbReference type="ARBA" id="ARBA00004651"/>
    </source>
</evidence>
<feature type="transmembrane region" description="Helical" evidence="7">
    <location>
        <begin position="232"/>
        <end position="250"/>
    </location>
</feature>
<dbReference type="RefSeq" id="WP_061140824.1">
    <property type="nucleotide sequence ID" value="NZ_LNNH01000010.1"/>
</dbReference>
<evidence type="ECO:0000313" key="9">
    <source>
        <dbReference type="EMBL" id="KWW21824.1"/>
    </source>
</evidence>
<dbReference type="InterPro" id="IPR011701">
    <property type="entry name" value="MFS"/>
</dbReference>
<organism evidence="9 10">
    <name type="scientific">Peribacillus simplex</name>
    <dbReference type="NCBI Taxonomy" id="1478"/>
    <lineage>
        <taxon>Bacteria</taxon>
        <taxon>Bacillati</taxon>
        <taxon>Bacillota</taxon>
        <taxon>Bacilli</taxon>
        <taxon>Bacillales</taxon>
        <taxon>Bacillaceae</taxon>
        <taxon>Peribacillus</taxon>
    </lineage>
</organism>
<dbReference type="GO" id="GO:0022857">
    <property type="term" value="F:transmembrane transporter activity"/>
    <property type="evidence" value="ECO:0007669"/>
    <property type="project" value="InterPro"/>
</dbReference>
<comment type="subcellular location">
    <subcellularLocation>
        <location evidence="1">Cell membrane</location>
        <topology evidence="1">Multi-pass membrane protein</topology>
    </subcellularLocation>
</comment>
<evidence type="ECO:0000256" key="4">
    <source>
        <dbReference type="ARBA" id="ARBA00022692"/>
    </source>
</evidence>
<feature type="transmembrane region" description="Helical" evidence="7">
    <location>
        <begin position="270"/>
        <end position="291"/>
    </location>
</feature>
<feature type="transmembrane region" description="Helical" evidence="7">
    <location>
        <begin position="100"/>
        <end position="122"/>
    </location>
</feature>
<comment type="caution">
    <text evidence="9">The sequence shown here is derived from an EMBL/GenBank/DDBJ whole genome shotgun (WGS) entry which is preliminary data.</text>
</comment>
<dbReference type="CDD" id="cd17490">
    <property type="entry name" value="MFS_YxlH_like"/>
    <property type="match status" value="1"/>
</dbReference>
<evidence type="ECO:0000256" key="2">
    <source>
        <dbReference type="ARBA" id="ARBA00022448"/>
    </source>
</evidence>
<name>A0A120GQT2_9BACI</name>
<keyword evidence="6 7" id="KW-0472">Membrane</keyword>
<keyword evidence="3" id="KW-1003">Cell membrane</keyword>
<dbReference type="PANTHER" id="PTHR23517">
    <property type="entry name" value="RESISTANCE PROTEIN MDTM, PUTATIVE-RELATED-RELATED"/>
    <property type="match status" value="1"/>
</dbReference>
<feature type="transmembrane region" description="Helical" evidence="7">
    <location>
        <begin position="68"/>
        <end position="88"/>
    </location>
</feature>
<dbReference type="EMBL" id="LNNH01000010">
    <property type="protein sequence ID" value="KWW21824.1"/>
    <property type="molecule type" value="Genomic_DNA"/>
</dbReference>
<keyword evidence="2" id="KW-0813">Transport</keyword>
<gene>
    <name evidence="9" type="ORF">AS888_04855</name>
</gene>
<sequence length="433" mass="47204">MREKSAFPNEGKAREGNERMEYMNRTNKMNNRKETILFFIISLLFFVTISAFDPFISSYAKDLGFDSVVIGSIIGISGIVALLTRLPIGILSDMFHKRRLFIQLGLLVTIVLWTLAFFIPNATTLYLGKISDGLTGSTWVIYNVMFASYYGVKEAAKAVAILSVASPIGSILGTTTGALVANSYGYRYSFLVAVAAAILALILTCFTKDISIKMKVKYDKKILIEQVTDKKIWIISALATVALMVTIATRDTFTPLVATDLGANPLLIGMLANTHLIIYGVAAALCGGFFYKKIGLVKTAFIGAVLQGVIVIAIPYAQSLSMLFLLQAFQGFGYGLIFTVVTSWAVENIPEIKQSTRLGLFQSLYSGGMFLGPVLIGILIEMFSRTTGFLIIGILSIVSTILIRGTVKPAKGQSSDQIYPIIGDDDEKKMSVR</sequence>
<evidence type="ECO:0000313" key="10">
    <source>
        <dbReference type="Proteomes" id="UP000064189"/>
    </source>
</evidence>
<feature type="transmembrane region" description="Helical" evidence="7">
    <location>
        <begin position="134"/>
        <end position="152"/>
    </location>
</feature>
<dbReference type="AlphaFoldDB" id="A0A120GQT2"/>